<keyword evidence="2" id="KW-1185">Reference proteome</keyword>
<dbReference type="AlphaFoldDB" id="A0A9Q0EYQ7"/>
<dbReference type="OrthoDB" id="8195485at2759"/>
<dbReference type="Proteomes" id="UP001148018">
    <property type="component" value="Unassembled WGS sequence"/>
</dbReference>
<comment type="caution">
    <text evidence="1">The sequence shown here is derived from an EMBL/GenBank/DDBJ whole genome shotgun (WGS) entry which is preliminary data.</text>
</comment>
<organism evidence="1 2">
    <name type="scientific">Muraenolepis orangiensis</name>
    <name type="common">Patagonian moray cod</name>
    <dbReference type="NCBI Taxonomy" id="630683"/>
    <lineage>
        <taxon>Eukaryota</taxon>
        <taxon>Metazoa</taxon>
        <taxon>Chordata</taxon>
        <taxon>Craniata</taxon>
        <taxon>Vertebrata</taxon>
        <taxon>Euteleostomi</taxon>
        <taxon>Actinopterygii</taxon>
        <taxon>Neopterygii</taxon>
        <taxon>Teleostei</taxon>
        <taxon>Neoteleostei</taxon>
        <taxon>Acanthomorphata</taxon>
        <taxon>Zeiogadaria</taxon>
        <taxon>Gadariae</taxon>
        <taxon>Gadiformes</taxon>
        <taxon>Muraenolepidoidei</taxon>
        <taxon>Muraenolepididae</taxon>
        <taxon>Muraenolepis</taxon>
    </lineage>
</organism>
<gene>
    <name evidence="1" type="ORF">NHX12_017560</name>
</gene>
<sequence>MDCIVKHEEADVTLISYMLEAARAGAPTIRILTDDTVVFVLLVDWAWKANVQSAVQMEKWDGTILDIIATVRALGDKCQGLLGMHALSGCDTVTVPTPVDRARHLR</sequence>
<protein>
    <submittedName>
        <fullName evidence="1">Uncharacterized protein</fullName>
    </submittedName>
</protein>
<proteinExistence type="predicted"/>
<dbReference type="EMBL" id="JANIIK010000034">
    <property type="protein sequence ID" value="KAJ3613983.1"/>
    <property type="molecule type" value="Genomic_DNA"/>
</dbReference>
<name>A0A9Q0EYQ7_9TELE</name>
<evidence type="ECO:0000313" key="1">
    <source>
        <dbReference type="EMBL" id="KAJ3613983.1"/>
    </source>
</evidence>
<accession>A0A9Q0EYQ7</accession>
<reference evidence="1" key="1">
    <citation type="submission" date="2022-07" db="EMBL/GenBank/DDBJ databases">
        <title>Chromosome-level genome of Muraenolepis orangiensis.</title>
        <authorList>
            <person name="Kim J."/>
        </authorList>
    </citation>
    <scope>NUCLEOTIDE SEQUENCE</scope>
    <source>
        <strain evidence="1">KU_S4_2022</strain>
        <tissue evidence="1">Muscle</tissue>
    </source>
</reference>
<evidence type="ECO:0000313" key="2">
    <source>
        <dbReference type="Proteomes" id="UP001148018"/>
    </source>
</evidence>